<comment type="subcellular location">
    <subcellularLocation>
        <location evidence="2">Membrane</location>
    </subcellularLocation>
</comment>
<evidence type="ECO:0000256" key="9">
    <source>
        <dbReference type="ARBA" id="ARBA00023004"/>
    </source>
</evidence>
<feature type="transmembrane region" description="Helical" evidence="13">
    <location>
        <begin position="130"/>
        <end position="150"/>
    </location>
</feature>
<comment type="similarity">
    <text evidence="3">Belongs to the cytochrome b560 family.</text>
</comment>
<dbReference type="GO" id="GO:0016020">
    <property type="term" value="C:membrane"/>
    <property type="evidence" value="ECO:0007669"/>
    <property type="project" value="UniProtKB-SubCell"/>
</dbReference>
<evidence type="ECO:0000256" key="6">
    <source>
        <dbReference type="ARBA" id="ARBA00022692"/>
    </source>
</evidence>
<evidence type="ECO:0000256" key="8">
    <source>
        <dbReference type="ARBA" id="ARBA00022989"/>
    </source>
</evidence>
<dbReference type="GO" id="GO:0046872">
    <property type="term" value="F:metal ion binding"/>
    <property type="evidence" value="ECO:0007669"/>
    <property type="project" value="UniProtKB-KW"/>
</dbReference>
<evidence type="ECO:0000256" key="3">
    <source>
        <dbReference type="ARBA" id="ARBA00007244"/>
    </source>
</evidence>
<feature type="transmembrane region" description="Helical" evidence="13">
    <location>
        <begin position="50"/>
        <end position="70"/>
    </location>
</feature>
<dbReference type="NCBIfam" id="TIGR02970">
    <property type="entry name" value="succ_dehyd_cytB"/>
    <property type="match status" value="1"/>
</dbReference>
<comment type="subunit">
    <text evidence="11">Part of an enzyme complex containing four subunits: a flavoprotein, an iron-sulfur protein, plus two membrane-anchoring proteins, SdhC and SdhD. The complex can form homotrimers.</text>
</comment>
<feature type="transmembrane region" description="Helical" evidence="13">
    <location>
        <begin position="91"/>
        <end position="115"/>
    </location>
</feature>
<feature type="binding site" description="axial binding residue" evidence="12">
    <location>
        <position position="106"/>
    </location>
    <ligand>
        <name>heme</name>
        <dbReference type="ChEBI" id="CHEBI:30413"/>
        <note>ligand shared with second transmembrane subunit</note>
    </ligand>
    <ligandPart>
        <name>Fe</name>
        <dbReference type="ChEBI" id="CHEBI:18248"/>
    </ligandPart>
</feature>
<evidence type="ECO:0000256" key="2">
    <source>
        <dbReference type="ARBA" id="ARBA00004370"/>
    </source>
</evidence>
<dbReference type="GO" id="GO:0009055">
    <property type="term" value="F:electron transfer activity"/>
    <property type="evidence" value="ECO:0007669"/>
    <property type="project" value="InterPro"/>
</dbReference>
<evidence type="ECO:0000256" key="4">
    <source>
        <dbReference type="ARBA" id="ARBA00020076"/>
    </source>
</evidence>
<comment type="cofactor">
    <cofactor evidence="12">
        <name>heme</name>
        <dbReference type="ChEBI" id="CHEBI:30413"/>
    </cofactor>
    <text evidence="12">The heme is bound between the two transmembrane subunits.</text>
</comment>
<dbReference type="PIRSF" id="PIRSF000178">
    <property type="entry name" value="SDH_cyt_b560"/>
    <property type="match status" value="1"/>
</dbReference>
<dbReference type="Pfam" id="PF01127">
    <property type="entry name" value="Sdh_cyt"/>
    <property type="match status" value="1"/>
</dbReference>
<organism evidence="14">
    <name type="scientific">Cupriavidus necator</name>
    <name type="common">Alcaligenes eutrophus</name>
    <name type="synonym">Ralstonia eutropha</name>
    <dbReference type="NCBI Taxonomy" id="106590"/>
    <lineage>
        <taxon>Bacteria</taxon>
        <taxon>Pseudomonadati</taxon>
        <taxon>Pseudomonadota</taxon>
        <taxon>Betaproteobacteria</taxon>
        <taxon>Burkholderiales</taxon>
        <taxon>Burkholderiaceae</taxon>
        <taxon>Cupriavidus</taxon>
    </lineage>
</organism>
<dbReference type="EMBL" id="FMSH01000143">
    <property type="protein sequence ID" value="SCU75200.1"/>
    <property type="molecule type" value="Genomic_DNA"/>
</dbReference>
<keyword evidence="10 13" id="KW-0472">Membrane</keyword>
<keyword evidence="8 13" id="KW-1133">Transmembrane helix</keyword>
<dbReference type="InterPro" id="IPR034804">
    <property type="entry name" value="SQR/QFR_C/D"/>
</dbReference>
<proteinExistence type="inferred from homology"/>
<comment type="function">
    <text evidence="1">Membrane-anchoring subunit of succinate dehydrogenase (SDH).</text>
</comment>
<keyword evidence="5 12" id="KW-0349">Heme</keyword>
<dbReference type="InterPro" id="IPR000701">
    <property type="entry name" value="SuccDH_FuR_B_TM-su"/>
</dbReference>
<name>A0A1K0J7Z2_CUPNE</name>
<evidence type="ECO:0000256" key="13">
    <source>
        <dbReference type="SAM" id="Phobius"/>
    </source>
</evidence>
<keyword evidence="9 12" id="KW-0408">Iron</keyword>
<accession>A0A1K0J7Z2</accession>
<dbReference type="InterPro" id="IPR014314">
    <property type="entry name" value="Succ_DH_cytb556"/>
</dbReference>
<keyword evidence="7 12" id="KW-0479">Metal-binding</keyword>
<dbReference type="AlphaFoldDB" id="A0A1K0J7Z2"/>
<reference evidence="14" key="1">
    <citation type="submission" date="2016-09" db="EMBL/GenBank/DDBJ databases">
        <authorList>
            <person name="Capua I."/>
            <person name="De Benedictis P."/>
            <person name="Joannis T."/>
            <person name="Lombin L.H."/>
            <person name="Cattoli G."/>
        </authorList>
    </citation>
    <scope>NUCLEOTIDE SEQUENCE</scope>
    <source>
        <strain evidence="14">B9</strain>
    </source>
</reference>
<sequence>MQGNGSFVFCLPQMGSRMAEAVKQARPEYRNIGIAQIARYRLPWAGKVSILHRVSGALMFLLLPFVLYLFEQSITSELSFAKFSALLSGGFVKLVLLVLIWGYLHHFCAGIRFLLLDVHVGVSKPASAKSAIGVMVVSLLLTLIFGLKLFGLF</sequence>
<evidence type="ECO:0000256" key="7">
    <source>
        <dbReference type="ARBA" id="ARBA00022723"/>
    </source>
</evidence>
<dbReference type="Gene3D" id="1.20.1300.10">
    <property type="entry name" value="Fumarate reductase/succinate dehydrogenase, transmembrane subunit"/>
    <property type="match status" value="1"/>
</dbReference>
<evidence type="ECO:0000256" key="12">
    <source>
        <dbReference type="PIRSR" id="PIRSR000178-1"/>
    </source>
</evidence>
<gene>
    <name evidence="14" type="primary">sdhC</name>
    <name evidence="14" type="ORF">CNECB9_2270017</name>
</gene>
<evidence type="ECO:0000256" key="1">
    <source>
        <dbReference type="ARBA" id="ARBA00004050"/>
    </source>
</evidence>
<evidence type="ECO:0000256" key="11">
    <source>
        <dbReference type="ARBA" id="ARBA00025912"/>
    </source>
</evidence>
<evidence type="ECO:0000256" key="10">
    <source>
        <dbReference type="ARBA" id="ARBA00023136"/>
    </source>
</evidence>
<keyword evidence="6 13" id="KW-0812">Transmembrane</keyword>
<protein>
    <recommendedName>
        <fullName evidence="4">Succinate dehydrogenase cytochrome b556 subunit</fullName>
    </recommendedName>
</protein>
<dbReference type="CDD" id="cd03499">
    <property type="entry name" value="SQR_TypeC_SdhC"/>
    <property type="match status" value="1"/>
</dbReference>
<dbReference type="GO" id="GO:0006099">
    <property type="term" value="P:tricarboxylic acid cycle"/>
    <property type="evidence" value="ECO:0007669"/>
    <property type="project" value="InterPro"/>
</dbReference>
<evidence type="ECO:0000256" key="5">
    <source>
        <dbReference type="ARBA" id="ARBA00022617"/>
    </source>
</evidence>
<dbReference type="SUPFAM" id="SSF81343">
    <property type="entry name" value="Fumarate reductase respiratory complex transmembrane subunits"/>
    <property type="match status" value="1"/>
</dbReference>
<evidence type="ECO:0000313" key="14">
    <source>
        <dbReference type="EMBL" id="SCU75200.1"/>
    </source>
</evidence>